<gene>
    <name evidence="4" type="ORF">GWP43_07005</name>
</gene>
<dbReference type="InterPro" id="IPR036513">
    <property type="entry name" value="STAS_dom_sf"/>
</dbReference>
<dbReference type="GO" id="GO:0043856">
    <property type="term" value="F:anti-sigma factor antagonist activity"/>
    <property type="evidence" value="ECO:0007669"/>
    <property type="project" value="InterPro"/>
</dbReference>
<evidence type="ECO:0000256" key="2">
    <source>
        <dbReference type="RuleBase" id="RU003749"/>
    </source>
</evidence>
<evidence type="ECO:0000313" key="5">
    <source>
        <dbReference type="Proteomes" id="UP000464374"/>
    </source>
</evidence>
<dbReference type="AlphaFoldDB" id="A0A6P1Y134"/>
<dbReference type="NCBIfam" id="TIGR00377">
    <property type="entry name" value="ant_ant_sig"/>
    <property type="match status" value="1"/>
</dbReference>
<dbReference type="Gene3D" id="3.30.750.24">
    <property type="entry name" value="STAS domain"/>
    <property type="match status" value="1"/>
</dbReference>
<protein>
    <recommendedName>
        <fullName evidence="2">Anti-sigma factor antagonist</fullName>
    </recommendedName>
</protein>
<dbReference type="EMBL" id="CP048020">
    <property type="protein sequence ID" value="QHX43234.1"/>
    <property type="molecule type" value="Genomic_DNA"/>
</dbReference>
<dbReference type="KEGG" id="trz:GWP43_07005"/>
<dbReference type="PANTHER" id="PTHR33495:SF2">
    <property type="entry name" value="ANTI-SIGMA FACTOR ANTAGONIST TM_1081-RELATED"/>
    <property type="match status" value="1"/>
</dbReference>
<dbReference type="Pfam" id="PF01740">
    <property type="entry name" value="STAS"/>
    <property type="match status" value="1"/>
</dbReference>
<evidence type="ECO:0000259" key="3">
    <source>
        <dbReference type="PROSITE" id="PS50801"/>
    </source>
</evidence>
<dbReference type="RefSeq" id="WP_162663563.1">
    <property type="nucleotide sequence ID" value="NZ_CP048020.1"/>
</dbReference>
<comment type="similarity">
    <text evidence="1 2">Belongs to the anti-sigma-factor antagonist family.</text>
</comment>
<dbReference type="Proteomes" id="UP000464374">
    <property type="component" value="Chromosome"/>
</dbReference>
<dbReference type="CDD" id="cd07043">
    <property type="entry name" value="STAS_anti-anti-sigma_factors"/>
    <property type="match status" value="1"/>
</dbReference>
<dbReference type="InterPro" id="IPR003658">
    <property type="entry name" value="Anti-sigma_ant"/>
</dbReference>
<proteinExistence type="inferred from homology"/>
<reference evidence="4 5" key="1">
    <citation type="submission" date="2020-01" db="EMBL/GenBank/DDBJ databases">
        <title>Complete genome sequence of a human oral phylogroup 1 Treponema sp. strain ATCC 700766, originally isolated from periodontitis dental plaque.</title>
        <authorList>
            <person name="Chan Y."/>
            <person name="Huo Y.-B."/>
            <person name="Yu X.-L."/>
            <person name="Zeng H."/>
            <person name="Leung W.-K."/>
            <person name="Watt R.M."/>
        </authorList>
    </citation>
    <scope>NUCLEOTIDE SEQUENCE [LARGE SCALE GENOMIC DNA]</scope>
    <source>
        <strain evidence="4 5">OMZ 804</strain>
    </source>
</reference>
<evidence type="ECO:0000256" key="1">
    <source>
        <dbReference type="ARBA" id="ARBA00009013"/>
    </source>
</evidence>
<accession>A0A6P1Y134</accession>
<sequence>MELKIRKNKDVYIIDVSGEMDLYNSYKLKELIAKMLERQIQCIVLNLEEVEYIDSSGIGALIYICSTLKKKNLKLYITNIHGSVKKVIELTKLMGFFPITNSLEEALQKLADSQ</sequence>
<dbReference type="PROSITE" id="PS50801">
    <property type="entry name" value="STAS"/>
    <property type="match status" value="1"/>
</dbReference>
<dbReference type="PANTHER" id="PTHR33495">
    <property type="entry name" value="ANTI-SIGMA FACTOR ANTAGONIST TM_1081-RELATED-RELATED"/>
    <property type="match status" value="1"/>
</dbReference>
<dbReference type="InterPro" id="IPR002645">
    <property type="entry name" value="STAS_dom"/>
</dbReference>
<feature type="domain" description="STAS" evidence="3">
    <location>
        <begin position="1"/>
        <end position="110"/>
    </location>
</feature>
<organism evidence="4 5">
    <name type="scientific">Treponema vincentii</name>
    <dbReference type="NCBI Taxonomy" id="69710"/>
    <lineage>
        <taxon>Bacteria</taxon>
        <taxon>Pseudomonadati</taxon>
        <taxon>Spirochaetota</taxon>
        <taxon>Spirochaetia</taxon>
        <taxon>Spirochaetales</taxon>
        <taxon>Treponemataceae</taxon>
        <taxon>Treponema</taxon>
    </lineage>
</organism>
<name>A0A6P1Y134_9SPIR</name>
<evidence type="ECO:0000313" key="4">
    <source>
        <dbReference type="EMBL" id="QHX43234.1"/>
    </source>
</evidence>
<dbReference type="SUPFAM" id="SSF52091">
    <property type="entry name" value="SpoIIaa-like"/>
    <property type="match status" value="1"/>
</dbReference>